<gene>
    <name evidence="2" type="ORF">S01H4_49248</name>
</gene>
<evidence type="ECO:0000313" key="2">
    <source>
        <dbReference type="EMBL" id="GAG97960.1"/>
    </source>
</evidence>
<reference evidence="2" key="1">
    <citation type="journal article" date="2014" name="Front. Microbiol.">
        <title>High frequency of phylogenetically diverse reductive dehalogenase-homologous genes in deep subseafloor sedimentary metagenomes.</title>
        <authorList>
            <person name="Kawai M."/>
            <person name="Futagami T."/>
            <person name="Toyoda A."/>
            <person name="Takaki Y."/>
            <person name="Nishi S."/>
            <person name="Hori S."/>
            <person name="Arai W."/>
            <person name="Tsubouchi T."/>
            <person name="Morono Y."/>
            <person name="Uchiyama I."/>
            <person name="Ito T."/>
            <person name="Fujiyama A."/>
            <person name="Inagaki F."/>
            <person name="Takami H."/>
        </authorList>
    </citation>
    <scope>NUCLEOTIDE SEQUENCE</scope>
    <source>
        <strain evidence="2">Expedition CK06-06</strain>
    </source>
</reference>
<accession>X1BSC6</accession>
<sequence length="67" mass="6731">KASKKVPMMGKVGEVIETGQAIVGMVGPIKELIGEVRALKGSGGNGGEESSPSTVSDSGSTDWGPPF</sequence>
<comment type="caution">
    <text evidence="2">The sequence shown here is derived from an EMBL/GenBank/DDBJ whole genome shotgun (WGS) entry which is preliminary data.</text>
</comment>
<dbReference type="EMBL" id="BART01027842">
    <property type="protein sequence ID" value="GAG97960.1"/>
    <property type="molecule type" value="Genomic_DNA"/>
</dbReference>
<proteinExistence type="predicted"/>
<dbReference type="AlphaFoldDB" id="X1BSC6"/>
<evidence type="ECO:0000256" key="1">
    <source>
        <dbReference type="SAM" id="MobiDB-lite"/>
    </source>
</evidence>
<feature type="compositionally biased region" description="Low complexity" evidence="1">
    <location>
        <begin position="48"/>
        <end position="67"/>
    </location>
</feature>
<organism evidence="2">
    <name type="scientific">marine sediment metagenome</name>
    <dbReference type="NCBI Taxonomy" id="412755"/>
    <lineage>
        <taxon>unclassified sequences</taxon>
        <taxon>metagenomes</taxon>
        <taxon>ecological metagenomes</taxon>
    </lineage>
</organism>
<feature type="region of interest" description="Disordered" evidence="1">
    <location>
        <begin position="39"/>
        <end position="67"/>
    </location>
</feature>
<protein>
    <submittedName>
        <fullName evidence="2">Uncharacterized protein</fullName>
    </submittedName>
</protein>
<feature type="non-terminal residue" evidence="2">
    <location>
        <position position="1"/>
    </location>
</feature>
<name>X1BSC6_9ZZZZ</name>